<dbReference type="OrthoDB" id="6586924at2"/>
<evidence type="ECO:0000313" key="3">
    <source>
        <dbReference type="Proteomes" id="UP000199206"/>
    </source>
</evidence>
<dbReference type="EMBL" id="FOCF01000001">
    <property type="protein sequence ID" value="SEM40432.1"/>
    <property type="molecule type" value="Genomic_DNA"/>
</dbReference>
<dbReference type="Proteomes" id="UP000199206">
    <property type="component" value="Unassembled WGS sequence"/>
</dbReference>
<dbReference type="STRING" id="1166340.SAMN05192583_0068"/>
<sequence>METSTLARAPDWEERLAVLLDRKSEEPFKWGSNDCALFACDAIKAMTGSDPAEAFRGTYNDRAGSAVALREHGAGTLLKTATAWLGQSKHPAFAQRGDIVMKDRNTLGVCVGLHSWFVGEEHGQNGLVALPTADCSKAFTLPFAASTGEVR</sequence>
<evidence type="ECO:0000313" key="2">
    <source>
        <dbReference type="EMBL" id="SEM40432.1"/>
    </source>
</evidence>
<keyword evidence="3" id="KW-1185">Reference proteome</keyword>
<name>A0A1H7Y2R4_9SPHN</name>
<feature type="domain" description="DUF6950" evidence="1">
    <location>
        <begin position="8"/>
        <end position="140"/>
    </location>
</feature>
<protein>
    <recommendedName>
        <fullName evidence="1">DUF6950 domain-containing protein</fullName>
    </recommendedName>
</protein>
<accession>A0A1H7Y2R4</accession>
<organism evidence="2 3">
    <name type="scientific">Sphingomonas gellani</name>
    <dbReference type="NCBI Taxonomy" id="1166340"/>
    <lineage>
        <taxon>Bacteria</taxon>
        <taxon>Pseudomonadati</taxon>
        <taxon>Pseudomonadota</taxon>
        <taxon>Alphaproteobacteria</taxon>
        <taxon>Sphingomonadales</taxon>
        <taxon>Sphingomonadaceae</taxon>
        <taxon>Sphingomonas</taxon>
    </lineage>
</organism>
<dbReference type="AlphaFoldDB" id="A0A1H7Y2R4"/>
<evidence type="ECO:0000259" key="1">
    <source>
        <dbReference type="Pfam" id="PF22262"/>
    </source>
</evidence>
<reference evidence="3" key="1">
    <citation type="submission" date="2016-10" db="EMBL/GenBank/DDBJ databases">
        <authorList>
            <person name="Varghese N."/>
            <person name="Submissions S."/>
        </authorList>
    </citation>
    <scope>NUCLEOTIDE SEQUENCE [LARGE SCALE GENOMIC DNA]</scope>
    <source>
        <strain evidence="3">S6-262</strain>
    </source>
</reference>
<dbReference type="RefSeq" id="WP_093663507.1">
    <property type="nucleotide sequence ID" value="NZ_FOCF01000001.1"/>
</dbReference>
<proteinExistence type="predicted"/>
<dbReference type="Pfam" id="PF22262">
    <property type="entry name" value="DUF6950"/>
    <property type="match status" value="1"/>
</dbReference>
<dbReference type="InterPro" id="IPR053802">
    <property type="entry name" value="DUF6950"/>
</dbReference>
<gene>
    <name evidence="2" type="ORF">SAMN05192583_0068</name>
</gene>